<evidence type="ECO:0000313" key="1">
    <source>
        <dbReference type="EMBL" id="PPJ36364.1"/>
    </source>
</evidence>
<comment type="caution">
    <text evidence="1">The sequence shown here is derived from an EMBL/GenBank/DDBJ whole genome shotgun (WGS) entry which is preliminary data.</text>
</comment>
<sequence>MAMTNYIAANRANSLGYETFESVSAFIRASVEVYCPTQRGLLSNPEARDPAKTDTYFGQALYLGGISIDDLPRFSSVAHSNCDLWPTVTTVAEADKFDKFVQLTAAIGTETPIASLAQLSDPGKSNQFLRAGIVFYCPQHKQYIPSYR</sequence>
<name>A0A2S6AMA5_9NOCA</name>
<evidence type="ECO:0008006" key="3">
    <source>
        <dbReference type="Google" id="ProtNLM"/>
    </source>
</evidence>
<protein>
    <recommendedName>
        <fullName evidence="3">DUF732 domain-containing protein</fullName>
    </recommendedName>
</protein>
<dbReference type="AlphaFoldDB" id="A0A2S6AMA5"/>
<reference evidence="1 2" key="1">
    <citation type="submission" date="2018-02" db="EMBL/GenBank/DDBJ databases">
        <title>8 Nocardia nova and 1 Nocardia cyriacigeorgica strain used for evolution to TMP-SMX.</title>
        <authorList>
            <person name="Mehta H."/>
            <person name="Weng J."/>
            <person name="Shamoo Y."/>
        </authorList>
    </citation>
    <scope>NUCLEOTIDE SEQUENCE [LARGE SCALE GENOMIC DNA]</scope>
    <source>
        <strain evidence="1 2">MDA3139</strain>
    </source>
</reference>
<gene>
    <name evidence="1" type="ORF">C5E45_20135</name>
</gene>
<accession>A0A2S6AMA5</accession>
<organism evidence="1 2">
    <name type="scientific">Nocardia nova</name>
    <dbReference type="NCBI Taxonomy" id="37330"/>
    <lineage>
        <taxon>Bacteria</taxon>
        <taxon>Bacillati</taxon>
        <taxon>Actinomycetota</taxon>
        <taxon>Actinomycetes</taxon>
        <taxon>Mycobacteriales</taxon>
        <taxon>Nocardiaceae</taxon>
        <taxon>Nocardia</taxon>
    </lineage>
</organism>
<proteinExistence type="predicted"/>
<dbReference type="EMBL" id="PSZC01000014">
    <property type="protein sequence ID" value="PPJ36364.1"/>
    <property type="molecule type" value="Genomic_DNA"/>
</dbReference>
<evidence type="ECO:0000313" key="2">
    <source>
        <dbReference type="Proteomes" id="UP000239874"/>
    </source>
</evidence>
<dbReference type="Proteomes" id="UP000239874">
    <property type="component" value="Unassembled WGS sequence"/>
</dbReference>